<feature type="domain" description="Fe2OG dioxygenase" evidence="9">
    <location>
        <begin position="104"/>
        <end position="204"/>
    </location>
</feature>
<dbReference type="InterPro" id="IPR032854">
    <property type="entry name" value="ALKBH3"/>
</dbReference>
<dbReference type="GO" id="GO:0016787">
    <property type="term" value="F:hydrolase activity"/>
    <property type="evidence" value="ECO:0007669"/>
    <property type="project" value="UniProtKB-ARBA"/>
</dbReference>
<dbReference type="GO" id="GO:0046872">
    <property type="term" value="F:metal ion binding"/>
    <property type="evidence" value="ECO:0007669"/>
    <property type="project" value="UniProtKB-KW"/>
</dbReference>
<evidence type="ECO:0000313" key="11">
    <source>
        <dbReference type="Proteomes" id="UP000502297"/>
    </source>
</evidence>
<keyword evidence="2" id="KW-0479">Metal-binding</keyword>
<sequence>MNLELFAPEACDNILPCDGSVQDYGLILDVDQAEAYFQYFLQHLAWQHDEVILHGQYFKTDRKVVWYGDEHYQYHYSGMAKQAHIWHPYLLKLKYQVEQITGHQFNSCLANLYENGHQAVGWHSDDEPSLISPKSETLIASLSLGATRKFRFKHKYKDSKADLLLHSGQLIVMRGQTQQYWKHAIAKSTKIIEPRINLTFRYFYPASE</sequence>
<dbReference type="PANTHER" id="PTHR31212:SF4">
    <property type="entry name" value="ALPHA-KETOGLUTARATE-DEPENDENT DIOXYGENASE ALKB HOMOLOG 3"/>
    <property type="match status" value="1"/>
</dbReference>
<dbReference type="PROSITE" id="PS51471">
    <property type="entry name" value="FE2OG_OXY"/>
    <property type="match status" value="1"/>
</dbReference>
<dbReference type="AlphaFoldDB" id="A0A6G8RZA0"/>
<dbReference type="RefSeq" id="WP_166225742.1">
    <property type="nucleotide sequence ID" value="NZ_CP049801.1"/>
</dbReference>
<dbReference type="GO" id="GO:0051213">
    <property type="term" value="F:dioxygenase activity"/>
    <property type="evidence" value="ECO:0007669"/>
    <property type="project" value="UniProtKB-KW"/>
</dbReference>
<dbReference type="InterPro" id="IPR005123">
    <property type="entry name" value="Oxoglu/Fe-dep_dioxygenase_dom"/>
</dbReference>
<dbReference type="GO" id="GO:0032451">
    <property type="term" value="F:demethylase activity"/>
    <property type="evidence" value="ECO:0007669"/>
    <property type="project" value="UniProtKB-ARBA"/>
</dbReference>
<dbReference type="EMBL" id="CP049801">
    <property type="protein sequence ID" value="QIO07063.1"/>
    <property type="molecule type" value="Genomic_DNA"/>
</dbReference>
<evidence type="ECO:0000256" key="4">
    <source>
        <dbReference type="ARBA" id="ARBA00022842"/>
    </source>
</evidence>
<keyword evidence="8" id="KW-0234">DNA repair</keyword>
<protein>
    <submittedName>
        <fullName evidence="10">Alpha-ketoglutarate-dependent dioxygenase AlkB</fullName>
    </submittedName>
</protein>
<dbReference type="SUPFAM" id="SSF51197">
    <property type="entry name" value="Clavaminate synthase-like"/>
    <property type="match status" value="1"/>
</dbReference>
<evidence type="ECO:0000256" key="1">
    <source>
        <dbReference type="ARBA" id="ARBA00001954"/>
    </source>
</evidence>
<dbReference type="FunFam" id="2.60.120.590:FF:000004">
    <property type="entry name" value="DNA oxidative demethylase ALKBH2"/>
    <property type="match status" value="1"/>
</dbReference>
<evidence type="ECO:0000259" key="9">
    <source>
        <dbReference type="PROSITE" id="PS51471"/>
    </source>
</evidence>
<keyword evidence="3" id="KW-0227">DNA damage</keyword>
<gene>
    <name evidence="10" type="ORF">G8E00_14525</name>
</gene>
<dbReference type="GO" id="GO:0016705">
    <property type="term" value="F:oxidoreductase activity, acting on paired donors, with incorporation or reduction of molecular oxygen"/>
    <property type="evidence" value="ECO:0007669"/>
    <property type="project" value="UniProtKB-ARBA"/>
</dbReference>
<name>A0A6G8RZA0_9GAMM</name>
<keyword evidence="11" id="KW-1185">Reference proteome</keyword>
<dbReference type="InterPro" id="IPR027450">
    <property type="entry name" value="AlkB-like"/>
</dbReference>
<comment type="cofactor">
    <cofactor evidence="1">
        <name>Fe(2+)</name>
        <dbReference type="ChEBI" id="CHEBI:29033"/>
    </cofactor>
</comment>
<reference evidence="10 11" key="1">
    <citation type="submission" date="2020-03" db="EMBL/GenBank/DDBJ databases">
        <authorList>
            <person name="Zhu W."/>
        </authorList>
    </citation>
    <scope>NUCLEOTIDE SEQUENCE [LARGE SCALE GENOMIC DNA]</scope>
    <source>
        <strain evidence="10 11">323-1</strain>
    </source>
</reference>
<dbReference type="Gene3D" id="2.60.120.590">
    <property type="entry name" value="Alpha-ketoglutarate-dependent dioxygenase AlkB-like"/>
    <property type="match status" value="1"/>
</dbReference>
<keyword evidence="4" id="KW-0460">Magnesium</keyword>
<evidence type="ECO:0000256" key="7">
    <source>
        <dbReference type="ARBA" id="ARBA00023004"/>
    </source>
</evidence>
<dbReference type="KEGG" id="asha:G8E00_14525"/>
<dbReference type="Proteomes" id="UP000502297">
    <property type="component" value="Chromosome"/>
</dbReference>
<dbReference type="GO" id="GO:0140097">
    <property type="term" value="F:catalytic activity, acting on DNA"/>
    <property type="evidence" value="ECO:0007669"/>
    <property type="project" value="UniProtKB-ARBA"/>
</dbReference>
<proteinExistence type="predicted"/>
<keyword evidence="7" id="KW-0408">Iron</keyword>
<accession>A0A6G8RZA0</accession>
<evidence type="ECO:0000256" key="3">
    <source>
        <dbReference type="ARBA" id="ARBA00022763"/>
    </source>
</evidence>
<dbReference type="InterPro" id="IPR037151">
    <property type="entry name" value="AlkB-like_sf"/>
</dbReference>
<evidence type="ECO:0000256" key="5">
    <source>
        <dbReference type="ARBA" id="ARBA00022964"/>
    </source>
</evidence>
<dbReference type="GO" id="GO:0006307">
    <property type="term" value="P:DNA alkylation repair"/>
    <property type="evidence" value="ECO:0007669"/>
    <property type="project" value="InterPro"/>
</dbReference>
<dbReference type="Pfam" id="PF13532">
    <property type="entry name" value="2OG-FeII_Oxy_2"/>
    <property type="match status" value="1"/>
</dbReference>
<organism evidence="10 11">
    <name type="scientific">Acinetobacter shaoyimingii</name>
    <dbReference type="NCBI Taxonomy" id="2715164"/>
    <lineage>
        <taxon>Bacteria</taxon>
        <taxon>Pseudomonadati</taxon>
        <taxon>Pseudomonadota</taxon>
        <taxon>Gammaproteobacteria</taxon>
        <taxon>Moraxellales</taxon>
        <taxon>Moraxellaceae</taxon>
        <taxon>Acinetobacter</taxon>
    </lineage>
</organism>
<evidence type="ECO:0000256" key="2">
    <source>
        <dbReference type="ARBA" id="ARBA00022723"/>
    </source>
</evidence>
<dbReference type="PANTHER" id="PTHR31212">
    <property type="entry name" value="ALPHA-KETOGLUTARATE-DEPENDENT DIOXYGENASE ALKB HOMOLOG 3"/>
    <property type="match status" value="1"/>
</dbReference>
<evidence type="ECO:0000256" key="8">
    <source>
        <dbReference type="ARBA" id="ARBA00023204"/>
    </source>
</evidence>
<keyword evidence="5 10" id="KW-0223">Dioxygenase</keyword>
<evidence type="ECO:0000256" key="6">
    <source>
        <dbReference type="ARBA" id="ARBA00023002"/>
    </source>
</evidence>
<keyword evidence="6" id="KW-0560">Oxidoreductase</keyword>
<evidence type="ECO:0000313" key="10">
    <source>
        <dbReference type="EMBL" id="QIO07063.1"/>
    </source>
</evidence>